<dbReference type="SUPFAM" id="SSF53335">
    <property type="entry name" value="S-adenosyl-L-methionine-dependent methyltransferases"/>
    <property type="match status" value="1"/>
</dbReference>
<sequence length="202" mass="22416">MREKVARESKWKRGEVDSGDLVEEADLDSFNLPVYLPTMDEVKQLIETERFLILQTLKTFKLRWVAVLEEEVGDAVVDSDMRAAFISPRPLDLPHRAPPPAKPPPSPDPIPPPTPNPIRTEAPPTPNPMPPYGTLTHTKLHRAPPPWHDQPYQTPLPALERPPPPPPPPRAAQNISSPPSALKTHLHNGISPSKTTWTSDGV</sequence>
<dbReference type="Proteomes" id="UP001603857">
    <property type="component" value="Unassembled WGS sequence"/>
</dbReference>
<gene>
    <name evidence="2" type="ORF">Fmac_012341</name>
</gene>
<comment type="caution">
    <text evidence="2">The sequence shown here is derived from an EMBL/GenBank/DDBJ whole genome shotgun (WGS) entry which is preliminary data.</text>
</comment>
<organism evidence="2 3">
    <name type="scientific">Flemingia macrophylla</name>
    <dbReference type="NCBI Taxonomy" id="520843"/>
    <lineage>
        <taxon>Eukaryota</taxon>
        <taxon>Viridiplantae</taxon>
        <taxon>Streptophyta</taxon>
        <taxon>Embryophyta</taxon>
        <taxon>Tracheophyta</taxon>
        <taxon>Spermatophyta</taxon>
        <taxon>Magnoliopsida</taxon>
        <taxon>eudicotyledons</taxon>
        <taxon>Gunneridae</taxon>
        <taxon>Pentapetalae</taxon>
        <taxon>rosids</taxon>
        <taxon>fabids</taxon>
        <taxon>Fabales</taxon>
        <taxon>Fabaceae</taxon>
        <taxon>Papilionoideae</taxon>
        <taxon>50 kb inversion clade</taxon>
        <taxon>NPAAA clade</taxon>
        <taxon>indigoferoid/millettioid clade</taxon>
        <taxon>Phaseoleae</taxon>
        <taxon>Flemingia</taxon>
    </lineage>
</organism>
<dbReference type="InterPro" id="IPR029063">
    <property type="entry name" value="SAM-dependent_MTases_sf"/>
</dbReference>
<feature type="compositionally biased region" description="Pro residues" evidence="1">
    <location>
        <begin position="96"/>
        <end position="116"/>
    </location>
</feature>
<name>A0ABD1MS43_9FABA</name>
<evidence type="ECO:0000313" key="2">
    <source>
        <dbReference type="EMBL" id="KAL2337895.1"/>
    </source>
</evidence>
<feature type="region of interest" description="Disordered" evidence="1">
    <location>
        <begin position="88"/>
        <end position="202"/>
    </location>
</feature>
<feature type="compositionally biased region" description="Polar residues" evidence="1">
    <location>
        <begin position="190"/>
        <end position="202"/>
    </location>
</feature>
<keyword evidence="3" id="KW-1185">Reference proteome</keyword>
<dbReference type="EMBL" id="JBGMDY010000004">
    <property type="protein sequence ID" value="KAL2337895.1"/>
    <property type="molecule type" value="Genomic_DNA"/>
</dbReference>
<proteinExistence type="predicted"/>
<dbReference type="Pfam" id="PF03492">
    <property type="entry name" value="Methyltransf_7"/>
    <property type="match status" value="1"/>
</dbReference>
<accession>A0ABD1MS43</accession>
<dbReference type="AlphaFoldDB" id="A0ABD1MS43"/>
<evidence type="ECO:0000256" key="1">
    <source>
        <dbReference type="SAM" id="MobiDB-lite"/>
    </source>
</evidence>
<feature type="compositionally biased region" description="Pro residues" evidence="1">
    <location>
        <begin position="160"/>
        <end position="170"/>
    </location>
</feature>
<dbReference type="InterPro" id="IPR005299">
    <property type="entry name" value="MeTrfase_7"/>
</dbReference>
<reference evidence="2 3" key="1">
    <citation type="submission" date="2024-08" db="EMBL/GenBank/DDBJ databases">
        <title>Insights into the chromosomal genome structure of Flemingia macrophylla.</title>
        <authorList>
            <person name="Ding Y."/>
            <person name="Zhao Y."/>
            <person name="Bi W."/>
            <person name="Wu M."/>
            <person name="Zhao G."/>
            <person name="Gong Y."/>
            <person name="Li W."/>
            <person name="Zhang P."/>
        </authorList>
    </citation>
    <scope>NUCLEOTIDE SEQUENCE [LARGE SCALE GENOMIC DNA]</scope>
    <source>
        <strain evidence="2">DYQJB</strain>
        <tissue evidence="2">Leaf</tissue>
    </source>
</reference>
<dbReference type="Gene3D" id="3.40.50.150">
    <property type="entry name" value="Vaccinia Virus protein VP39"/>
    <property type="match status" value="1"/>
</dbReference>
<protein>
    <submittedName>
        <fullName evidence="2">Uncharacterized protein</fullName>
    </submittedName>
</protein>
<evidence type="ECO:0000313" key="3">
    <source>
        <dbReference type="Proteomes" id="UP001603857"/>
    </source>
</evidence>